<dbReference type="Proteomes" id="UP000077266">
    <property type="component" value="Unassembled WGS sequence"/>
</dbReference>
<evidence type="ECO:0000313" key="1">
    <source>
        <dbReference type="EMBL" id="KZV87685.1"/>
    </source>
</evidence>
<evidence type="ECO:0000313" key="2">
    <source>
        <dbReference type="Proteomes" id="UP000077266"/>
    </source>
</evidence>
<sequence length="275" mass="31581">MTAGEVLDTDACTLFDVFPSLVVLHLSFRGMAPANKFPNTQAPRTLRELTLYDEGDRSNITSLLALWHGHPFRAVNLHSRRGDLVTPALEHLRSISSGPWHIDIGETECVLRTEHDAVYEVNWDGPRKLPDIRRYLGSLCSIAAPAYIFPSRLTQMSNMPSLHSVVLRGFFPASDWELYEGELCVPGLQTLRFEPLREDKEHDQAAELDRCSQYMWELVQRLTLKDGSELPKIPRLVFSEVVRSYVGKEYWAWIYQRASSVYIEDKLLWQEEMDA</sequence>
<gene>
    <name evidence="1" type="ORF">EXIGLDRAFT_773403</name>
</gene>
<proteinExistence type="predicted"/>
<dbReference type="AlphaFoldDB" id="A0A165EU31"/>
<accession>A0A165EU31</accession>
<reference evidence="1 2" key="1">
    <citation type="journal article" date="2016" name="Mol. Biol. Evol.">
        <title>Comparative Genomics of Early-Diverging Mushroom-Forming Fungi Provides Insights into the Origins of Lignocellulose Decay Capabilities.</title>
        <authorList>
            <person name="Nagy L.G."/>
            <person name="Riley R."/>
            <person name="Tritt A."/>
            <person name="Adam C."/>
            <person name="Daum C."/>
            <person name="Floudas D."/>
            <person name="Sun H."/>
            <person name="Yadav J.S."/>
            <person name="Pangilinan J."/>
            <person name="Larsson K.H."/>
            <person name="Matsuura K."/>
            <person name="Barry K."/>
            <person name="Labutti K."/>
            <person name="Kuo R."/>
            <person name="Ohm R.A."/>
            <person name="Bhattacharya S.S."/>
            <person name="Shirouzu T."/>
            <person name="Yoshinaga Y."/>
            <person name="Martin F.M."/>
            <person name="Grigoriev I.V."/>
            <person name="Hibbett D.S."/>
        </authorList>
    </citation>
    <scope>NUCLEOTIDE SEQUENCE [LARGE SCALE GENOMIC DNA]</scope>
    <source>
        <strain evidence="1 2">HHB12029</strain>
    </source>
</reference>
<protein>
    <submittedName>
        <fullName evidence="1">Uncharacterized protein</fullName>
    </submittedName>
</protein>
<keyword evidence="2" id="KW-1185">Reference proteome</keyword>
<dbReference type="InParanoid" id="A0A165EU31"/>
<dbReference type="EMBL" id="KV426118">
    <property type="protein sequence ID" value="KZV87685.1"/>
    <property type="molecule type" value="Genomic_DNA"/>
</dbReference>
<organism evidence="1 2">
    <name type="scientific">Exidia glandulosa HHB12029</name>
    <dbReference type="NCBI Taxonomy" id="1314781"/>
    <lineage>
        <taxon>Eukaryota</taxon>
        <taxon>Fungi</taxon>
        <taxon>Dikarya</taxon>
        <taxon>Basidiomycota</taxon>
        <taxon>Agaricomycotina</taxon>
        <taxon>Agaricomycetes</taxon>
        <taxon>Auriculariales</taxon>
        <taxon>Exidiaceae</taxon>
        <taxon>Exidia</taxon>
    </lineage>
</organism>
<name>A0A165EU31_EXIGL</name>